<dbReference type="InterPro" id="IPR016177">
    <property type="entry name" value="DNA-bd_dom_sf"/>
</dbReference>
<organism evidence="8 9">
    <name type="scientific">Asparagus officinalis</name>
    <name type="common">Garden asparagus</name>
    <dbReference type="NCBI Taxonomy" id="4686"/>
    <lineage>
        <taxon>Eukaryota</taxon>
        <taxon>Viridiplantae</taxon>
        <taxon>Streptophyta</taxon>
        <taxon>Embryophyta</taxon>
        <taxon>Tracheophyta</taxon>
        <taxon>Spermatophyta</taxon>
        <taxon>Magnoliopsida</taxon>
        <taxon>Liliopsida</taxon>
        <taxon>Asparagales</taxon>
        <taxon>Asparagaceae</taxon>
        <taxon>Asparagoideae</taxon>
        <taxon>Asparagus</taxon>
    </lineage>
</organism>
<name>A0A5P1EFY3_ASPOF</name>
<protein>
    <recommendedName>
        <fullName evidence="7">AP2/ERF domain-containing protein</fullName>
    </recommendedName>
</protein>
<evidence type="ECO:0000259" key="7">
    <source>
        <dbReference type="PROSITE" id="PS51032"/>
    </source>
</evidence>
<dbReference type="Pfam" id="PF00847">
    <property type="entry name" value="AP2"/>
    <property type="match status" value="1"/>
</dbReference>
<dbReference type="SMART" id="SM00380">
    <property type="entry name" value="AP2"/>
    <property type="match status" value="1"/>
</dbReference>
<keyword evidence="4" id="KW-0804">Transcription</keyword>
<dbReference type="GO" id="GO:0005634">
    <property type="term" value="C:nucleus"/>
    <property type="evidence" value="ECO:0007669"/>
    <property type="project" value="UniProtKB-SubCell"/>
</dbReference>
<comment type="subcellular location">
    <subcellularLocation>
        <location evidence="1">Nucleus</location>
    </subcellularLocation>
</comment>
<keyword evidence="5" id="KW-0539">Nucleus</keyword>
<dbReference type="CDD" id="cd00018">
    <property type="entry name" value="AP2"/>
    <property type="match status" value="1"/>
</dbReference>
<evidence type="ECO:0000313" key="9">
    <source>
        <dbReference type="Proteomes" id="UP000243459"/>
    </source>
</evidence>
<gene>
    <name evidence="8" type="ORF">A4U43_C07F10150</name>
</gene>
<evidence type="ECO:0000256" key="6">
    <source>
        <dbReference type="SAM" id="MobiDB-lite"/>
    </source>
</evidence>
<keyword evidence="2" id="KW-0805">Transcription regulation</keyword>
<dbReference type="AlphaFoldDB" id="A0A5P1EFY3"/>
<sequence>MTSTTFLNPLSFLPSPRVPNPNERRGRRRSTEPGRYLGVRRRPWGRYAAEIRDPTTKERHWLGTFDTAQEAAIAYDRSAISMKGAQARTNFIYAPLNVSQILVTQNAPILQHVSTDTTHVACSEPEPVFDVASEFRFDEDRGSGDLSSVVPESLLRSSSKDDVSDHHNAAVGSSSGNFEENVWGGHDCNYWQQEDLWGEDHLRAPLMVGGPVSESASQVSQWRGMDSGDVFGLDYYSMS</sequence>
<dbReference type="FunFam" id="3.30.730.10:FF:000001">
    <property type="entry name" value="Ethylene-responsive transcription factor 2"/>
    <property type="match status" value="1"/>
</dbReference>
<dbReference type="PANTHER" id="PTHR31677:SF49">
    <property type="entry name" value="ETHYLENE-RESPONSIVE TRANSCRIPTION FACTOR ERF086"/>
    <property type="match status" value="1"/>
</dbReference>
<dbReference type="SUPFAM" id="SSF54171">
    <property type="entry name" value="DNA-binding domain"/>
    <property type="match status" value="1"/>
</dbReference>
<feature type="domain" description="AP2/ERF" evidence="7">
    <location>
        <begin position="35"/>
        <end position="92"/>
    </location>
</feature>
<dbReference type="Proteomes" id="UP000243459">
    <property type="component" value="Chromosome 7"/>
</dbReference>
<evidence type="ECO:0000256" key="4">
    <source>
        <dbReference type="ARBA" id="ARBA00023163"/>
    </source>
</evidence>
<proteinExistence type="predicted"/>
<reference evidence="9" key="1">
    <citation type="journal article" date="2017" name="Nat. Commun.">
        <title>The asparagus genome sheds light on the origin and evolution of a young Y chromosome.</title>
        <authorList>
            <person name="Harkess A."/>
            <person name="Zhou J."/>
            <person name="Xu C."/>
            <person name="Bowers J.E."/>
            <person name="Van der Hulst R."/>
            <person name="Ayyampalayam S."/>
            <person name="Mercati F."/>
            <person name="Riccardi P."/>
            <person name="McKain M.R."/>
            <person name="Kakrana A."/>
            <person name="Tang H."/>
            <person name="Ray J."/>
            <person name="Groenendijk J."/>
            <person name="Arikit S."/>
            <person name="Mathioni S.M."/>
            <person name="Nakano M."/>
            <person name="Shan H."/>
            <person name="Telgmann-Rauber A."/>
            <person name="Kanno A."/>
            <person name="Yue Z."/>
            <person name="Chen H."/>
            <person name="Li W."/>
            <person name="Chen Y."/>
            <person name="Xu X."/>
            <person name="Zhang Y."/>
            <person name="Luo S."/>
            <person name="Chen H."/>
            <person name="Gao J."/>
            <person name="Mao Z."/>
            <person name="Pires J.C."/>
            <person name="Luo M."/>
            <person name="Kudrna D."/>
            <person name="Wing R.A."/>
            <person name="Meyers B.C."/>
            <person name="Yi K."/>
            <person name="Kong H."/>
            <person name="Lavrijsen P."/>
            <person name="Sunseri F."/>
            <person name="Falavigna A."/>
            <person name="Ye Y."/>
            <person name="Leebens-Mack J.H."/>
            <person name="Chen G."/>
        </authorList>
    </citation>
    <scope>NUCLEOTIDE SEQUENCE [LARGE SCALE GENOMIC DNA]</scope>
    <source>
        <strain evidence="9">cv. DH0086</strain>
    </source>
</reference>
<dbReference type="Gramene" id="ONK62980">
    <property type="protein sequence ID" value="ONK62980"/>
    <property type="gene ID" value="A4U43_C07F10150"/>
</dbReference>
<feature type="compositionally biased region" description="Basic and acidic residues" evidence="6">
    <location>
        <begin position="158"/>
        <end position="168"/>
    </location>
</feature>
<dbReference type="PANTHER" id="PTHR31677">
    <property type="entry name" value="AP2 DOMAIN CLASS TRANSCRIPTION FACTOR"/>
    <property type="match status" value="1"/>
</dbReference>
<dbReference type="GO" id="GO:0003677">
    <property type="term" value="F:DNA binding"/>
    <property type="evidence" value="ECO:0007669"/>
    <property type="project" value="UniProtKB-KW"/>
</dbReference>
<keyword evidence="9" id="KW-1185">Reference proteome</keyword>
<feature type="region of interest" description="Disordered" evidence="6">
    <location>
        <begin position="1"/>
        <end position="35"/>
    </location>
</feature>
<evidence type="ECO:0000313" key="8">
    <source>
        <dbReference type="EMBL" id="ONK62980.1"/>
    </source>
</evidence>
<dbReference type="GO" id="GO:0003700">
    <property type="term" value="F:DNA-binding transcription factor activity"/>
    <property type="evidence" value="ECO:0007669"/>
    <property type="project" value="InterPro"/>
</dbReference>
<dbReference type="PRINTS" id="PR00367">
    <property type="entry name" value="ETHRSPELEMNT"/>
</dbReference>
<dbReference type="InterPro" id="IPR001471">
    <property type="entry name" value="AP2/ERF_dom"/>
</dbReference>
<dbReference type="PROSITE" id="PS51032">
    <property type="entry name" value="AP2_ERF"/>
    <property type="match status" value="1"/>
</dbReference>
<evidence type="ECO:0000256" key="2">
    <source>
        <dbReference type="ARBA" id="ARBA00023015"/>
    </source>
</evidence>
<keyword evidence="3" id="KW-0238">DNA-binding</keyword>
<feature type="region of interest" description="Disordered" evidence="6">
    <location>
        <begin position="157"/>
        <end position="176"/>
    </location>
</feature>
<accession>A0A5P1EFY3</accession>
<evidence type="ECO:0000256" key="3">
    <source>
        <dbReference type="ARBA" id="ARBA00023125"/>
    </source>
</evidence>
<dbReference type="EMBL" id="CM007387">
    <property type="protein sequence ID" value="ONK62980.1"/>
    <property type="molecule type" value="Genomic_DNA"/>
</dbReference>
<evidence type="ECO:0000256" key="1">
    <source>
        <dbReference type="ARBA" id="ARBA00004123"/>
    </source>
</evidence>
<evidence type="ECO:0000256" key="5">
    <source>
        <dbReference type="ARBA" id="ARBA00023242"/>
    </source>
</evidence>
<dbReference type="Gene3D" id="3.30.730.10">
    <property type="entry name" value="AP2/ERF domain"/>
    <property type="match status" value="1"/>
</dbReference>
<dbReference type="InterPro" id="IPR036955">
    <property type="entry name" value="AP2/ERF_dom_sf"/>
</dbReference>